<dbReference type="PANTHER" id="PTHR43698:SF1">
    <property type="entry name" value="BLL4564 PROTEIN"/>
    <property type="match status" value="1"/>
</dbReference>
<dbReference type="SUPFAM" id="SSF51182">
    <property type="entry name" value="RmlC-like cupins"/>
    <property type="match status" value="1"/>
</dbReference>
<accession>A0A9W4TIN3</accession>
<proteinExistence type="predicted"/>
<evidence type="ECO:0000313" key="3">
    <source>
        <dbReference type="Proteomes" id="UP001152749"/>
    </source>
</evidence>
<dbReference type="InterPro" id="IPR011051">
    <property type="entry name" value="RmlC_Cupin_sf"/>
</dbReference>
<evidence type="ECO:0000259" key="1">
    <source>
        <dbReference type="Pfam" id="PF07883"/>
    </source>
</evidence>
<dbReference type="Pfam" id="PF07883">
    <property type="entry name" value="Cupin_2"/>
    <property type="match status" value="1"/>
</dbReference>
<dbReference type="Proteomes" id="UP001152749">
    <property type="component" value="Chromosome"/>
</dbReference>
<dbReference type="InterPro" id="IPR014710">
    <property type="entry name" value="RmlC-like_jellyroll"/>
</dbReference>
<reference evidence="2" key="1">
    <citation type="submission" date="2022-09" db="EMBL/GenBank/DDBJ databases">
        <authorList>
            <person name="Duchaud E."/>
        </authorList>
    </citation>
    <scope>NUCLEOTIDE SEQUENCE</scope>
    <source>
        <strain evidence="2">TRV642</strain>
    </source>
</reference>
<sequence length="138" mass="15297">MNTSENQFVKTIFPKGDLASADYFTGKVWVRMLVLSDPVLNTAVGNVVFEAGARNNWHTHPGGQILIVTQGKGFYQEEGKSIQLLQQGDVVNIQPGVKHWHGASPDGEFTHIAISTNIEKGIVDWLEPVTDEQYNSFK</sequence>
<dbReference type="AlphaFoldDB" id="A0A9W4TIN3"/>
<dbReference type="RefSeq" id="WP_263360627.1">
    <property type="nucleotide sequence ID" value="NZ_OX336425.1"/>
</dbReference>
<evidence type="ECO:0000313" key="2">
    <source>
        <dbReference type="EMBL" id="CAI2767854.1"/>
    </source>
</evidence>
<dbReference type="KEGG" id="fcs:TRV642_3027"/>
<dbReference type="CDD" id="cd02233">
    <property type="entry name" value="cupin_HNL-like"/>
    <property type="match status" value="1"/>
</dbReference>
<name>A0A9W4TIN3_9FLAO</name>
<dbReference type="EMBL" id="OX336425">
    <property type="protein sequence ID" value="CAI2767854.1"/>
    <property type="molecule type" value="Genomic_DNA"/>
</dbReference>
<gene>
    <name evidence="2" type="ORF">TRV642_3027</name>
</gene>
<dbReference type="Gene3D" id="2.60.120.10">
    <property type="entry name" value="Jelly Rolls"/>
    <property type="match status" value="1"/>
</dbReference>
<dbReference type="InterPro" id="IPR013096">
    <property type="entry name" value="Cupin_2"/>
</dbReference>
<organism evidence="2 3">
    <name type="scientific">Flavobacterium collinsii</name>
    <dbReference type="NCBI Taxonomy" id="1114861"/>
    <lineage>
        <taxon>Bacteria</taxon>
        <taxon>Pseudomonadati</taxon>
        <taxon>Bacteroidota</taxon>
        <taxon>Flavobacteriia</taxon>
        <taxon>Flavobacteriales</taxon>
        <taxon>Flavobacteriaceae</taxon>
        <taxon>Flavobacterium</taxon>
    </lineage>
</organism>
<feature type="domain" description="Cupin type-2" evidence="1">
    <location>
        <begin position="47"/>
        <end position="104"/>
    </location>
</feature>
<protein>
    <submittedName>
        <fullName evidence="2">Cupin_2 domain-containing protein</fullName>
    </submittedName>
</protein>
<dbReference type="PANTHER" id="PTHR43698">
    <property type="entry name" value="RIBD C-TERMINAL DOMAIN CONTAINING PROTEIN"/>
    <property type="match status" value="1"/>
</dbReference>
<dbReference type="InterPro" id="IPR047263">
    <property type="entry name" value="HNL-like_cupin"/>
</dbReference>